<reference evidence="2 3" key="1">
    <citation type="submission" date="2023-11" db="EMBL/GenBank/DDBJ databases">
        <title>Lentzea sokolovensis, sp. nov., Lentzea kristufkii, sp. nov., and Lentzea miocenensis, sp. nov., rare actinobacteria from Sokolov Coal Basin, Miocene lacustrine sediment, Czech Republic.</title>
        <authorList>
            <person name="Lara A."/>
            <person name="Kotroba L."/>
            <person name="Nouioui I."/>
            <person name="Neumann-Schaal M."/>
            <person name="Mast Y."/>
            <person name="Chronakova A."/>
        </authorList>
    </citation>
    <scope>NUCLEOTIDE SEQUENCE [LARGE SCALE GENOMIC DNA]</scope>
    <source>
        <strain evidence="2 3">BCCO 10_0798</strain>
    </source>
</reference>
<evidence type="ECO:0000313" key="3">
    <source>
        <dbReference type="Proteomes" id="UP001271792"/>
    </source>
</evidence>
<organism evidence="2 3">
    <name type="scientific">Lentzea kristufekii</name>
    <dbReference type="NCBI Taxonomy" id="3095430"/>
    <lineage>
        <taxon>Bacteria</taxon>
        <taxon>Bacillati</taxon>
        <taxon>Actinomycetota</taxon>
        <taxon>Actinomycetes</taxon>
        <taxon>Pseudonocardiales</taxon>
        <taxon>Pseudonocardiaceae</taxon>
        <taxon>Lentzea</taxon>
    </lineage>
</organism>
<name>A0ABU4U281_9PSEU</name>
<evidence type="ECO:0000313" key="2">
    <source>
        <dbReference type="EMBL" id="MDX8054542.1"/>
    </source>
</evidence>
<dbReference type="EMBL" id="JAXAVV010000022">
    <property type="protein sequence ID" value="MDX8054542.1"/>
    <property type="molecule type" value="Genomic_DNA"/>
</dbReference>
<protein>
    <recommendedName>
        <fullName evidence="4">Lipoprotein</fullName>
    </recommendedName>
</protein>
<evidence type="ECO:0008006" key="4">
    <source>
        <dbReference type="Google" id="ProtNLM"/>
    </source>
</evidence>
<feature type="signal peptide" evidence="1">
    <location>
        <begin position="1"/>
        <end position="26"/>
    </location>
</feature>
<comment type="caution">
    <text evidence="2">The sequence shown here is derived from an EMBL/GenBank/DDBJ whole genome shotgun (WGS) entry which is preliminary data.</text>
</comment>
<sequence length="142" mass="15462">MTRWKTIAVLAAVTVLGGCSPKQTWAAKLTPTGLPQFVDTACGGLGVTDMWVQAGEREIWRIRFTRPAEVRELTVGQKPAGAEEKVAWQQPNGDEPLQLSVRHDDGATPVVEFTLDGLKDGKVSYDGEYLTADDFAKKRAAC</sequence>
<dbReference type="RefSeq" id="WP_319988334.1">
    <property type="nucleotide sequence ID" value="NZ_JAXAVV010000022.1"/>
</dbReference>
<evidence type="ECO:0000256" key="1">
    <source>
        <dbReference type="SAM" id="SignalP"/>
    </source>
</evidence>
<keyword evidence="1" id="KW-0732">Signal</keyword>
<accession>A0ABU4U281</accession>
<dbReference type="PROSITE" id="PS51257">
    <property type="entry name" value="PROKAR_LIPOPROTEIN"/>
    <property type="match status" value="1"/>
</dbReference>
<gene>
    <name evidence="2" type="ORF">SK571_34685</name>
</gene>
<proteinExistence type="predicted"/>
<dbReference type="Proteomes" id="UP001271792">
    <property type="component" value="Unassembled WGS sequence"/>
</dbReference>
<feature type="chain" id="PRO_5046905212" description="Lipoprotein" evidence="1">
    <location>
        <begin position="27"/>
        <end position="142"/>
    </location>
</feature>
<keyword evidence="3" id="KW-1185">Reference proteome</keyword>